<dbReference type="EMBL" id="MFGX01000106">
    <property type="protein sequence ID" value="OGF53311.1"/>
    <property type="molecule type" value="Genomic_DNA"/>
</dbReference>
<protein>
    <recommendedName>
        <fullName evidence="3">DUF3137 domain-containing protein</fullName>
    </recommendedName>
</protein>
<gene>
    <name evidence="1" type="ORF">A2Z21_10620</name>
</gene>
<dbReference type="AlphaFoldDB" id="A0A1F5URD4"/>
<evidence type="ECO:0000313" key="1">
    <source>
        <dbReference type="EMBL" id="OGF53311.1"/>
    </source>
</evidence>
<organism evidence="1 2">
    <name type="scientific">Fraserbacteria sp. (strain RBG_16_55_9)</name>
    <dbReference type="NCBI Taxonomy" id="1817864"/>
    <lineage>
        <taxon>Bacteria</taxon>
        <taxon>Candidatus Fraseribacteriota</taxon>
    </lineage>
</organism>
<sequence length="227" mass="26213">METLVVFLIILLAVVFWIWQSYSAAKRQKELAAWATAKHLRFDPSRDYAFGGRFTAFRCLNEGSQRYAYNRMHGEWLGQEFVAFDFHYETYTTDSKGRTQTHHHHFSAAILGTSVPLKSLYIRPEGLLDKLTEFLGFDDIDFESLEFSRRFYVKATDRRWAYDVVHPRVMEFLLTSPAFSIQFDAHHVIAYRASLFSAQEFGSAVEVIGGILSRLPEYLVKQQASGS</sequence>
<name>A0A1F5URD4_FRAXR</name>
<proteinExistence type="predicted"/>
<reference evidence="1 2" key="1">
    <citation type="journal article" date="2016" name="Nat. Commun.">
        <title>Thousands of microbial genomes shed light on interconnected biogeochemical processes in an aquifer system.</title>
        <authorList>
            <person name="Anantharaman K."/>
            <person name="Brown C.T."/>
            <person name="Hug L.A."/>
            <person name="Sharon I."/>
            <person name="Castelle C.J."/>
            <person name="Probst A.J."/>
            <person name="Thomas B.C."/>
            <person name="Singh A."/>
            <person name="Wilkins M.J."/>
            <person name="Karaoz U."/>
            <person name="Brodie E.L."/>
            <person name="Williams K.H."/>
            <person name="Hubbard S.S."/>
            <person name="Banfield J.F."/>
        </authorList>
    </citation>
    <scope>NUCLEOTIDE SEQUENCE [LARGE SCALE GENOMIC DNA]</scope>
    <source>
        <strain evidence="2">RBG_16_55_9</strain>
    </source>
</reference>
<dbReference type="STRING" id="1817864.A2Z21_10620"/>
<dbReference type="Proteomes" id="UP000179157">
    <property type="component" value="Unassembled WGS sequence"/>
</dbReference>
<accession>A0A1F5URD4</accession>
<evidence type="ECO:0000313" key="2">
    <source>
        <dbReference type="Proteomes" id="UP000179157"/>
    </source>
</evidence>
<evidence type="ECO:0008006" key="3">
    <source>
        <dbReference type="Google" id="ProtNLM"/>
    </source>
</evidence>
<comment type="caution">
    <text evidence="1">The sequence shown here is derived from an EMBL/GenBank/DDBJ whole genome shotgun (WGS) entry which is preliminary data.</text>
</comment>